<sequence length="374" mass="42389">MTIEDGTEVMTMDAIELEIHDDIGQTKLVIRGIKIGRGIRRGVWSLSVTNAANQGTTATSAHALWVKASPDWARSGADPCHLDRLDDIWRQRAASEDPALRSQVNELASSIAMMKRIFEAEKAKKAEKAKRKQEKLELKKREKEERQAAEEARQAATRKAMKEEEKLRKDAEDRERMRKEMRMKISMHIGNLKDELHGVFERHSKESAKGKKIKKIEAGSSSEEDHESYGSDVDSLSNKIERLAITEKRKWCADKPVGDSPPMETPAKRTAKRRLQLGCRHPSMKRTSPLKTPTRRTASKKIPAAKGYIGKLKFVTENLRELGDLNVDELERICVLEDVAYEGKKMQAILAITKKHTGKEPMDLTARRSKMNTL</sequence>
<feature type="region of interest" description="Disordered" evidence="1">
    <location>
        <begin position="253"/>
        <end position="273"/>
    </location>
</feature>
<dbReference type="EMBL" id="BFEA01000437">
    <property type="protein sequence ID" value="GBG83398.1"/>
    <property type="molecule type" value="Genomic_DNA"/>
</dbReference>
<dbReference type="Gramene" id="GBG83398">
    <property type="protein sequence ID" value="GBG83398"/>
    <property type="gene ID" value="CBR_g37112"/>
</dbReference>
<accession>A0A388LM53</accession>
<gene>
    <name evidence="2" type="ORF">CBR_g37112</name>
</gene>
<evidence type="ECO:0000256" key="1">
    <source>
        <dbReference type="SAM" id="MobiDB-lite"/>
    </source>
</evidence>
<comment type="caution">
    <text evidence="2">The sequence shown here is derived from an EMBL/GenBank/DDBJ whole genome shotgun (WGS) entry which is preliminary data.</text>
</comment>
<dbReference type="Proteomes" id="UP000265515">
    <property type="component" value="Unassembled WGS sequence"/>
</dbReference>
<feature type="compositionally biased region" description="Basic and acidic residues" evidence="1">
    <location>
        <begin position="160"/>
        <end position="175"/>
    </location>
</feature>
<evidence type="ECO:0000313" key="3">
    <source>
        <dbReference type="Proteomes" id="UP000265515"/>
    </source>
</evidence>
<dbReference type="AlphaFoldDB" id="A0A388LM53"/>
<feature type="region of interest" description="Disordered" evidence="1">
    <location>
        <begin position="125"/>
        <end position="175"/>
    </location>
</feature>
<keyword evidence="3" id="KW-1185">Reference proteome</keyword>
<feature type="compositionally biased region" description="Basic and acidic residues" evidence="1">
    <location>
        <begin position="134"/>
        <end position="153"/>
    </location>
</feature>
<proteinExistence type="predicted"/>
<name>A0A388LM53_CHABU</name>
<evidence type="ECO:0000313" key="2">
    <source>
        <dbReference type="EMBL" id="GBG83398.1"/>
    </source>
</evidence>
<protein>
    <submittedName>
        <fullName evidence="2">Uncharacterized protein</fullName>
    </submittedName>
</protein>
<feature type="region of interest" description="Disordered" evidence="1">
    <location>
        <begin position="205"/>
        <end position="233"/>
    </location>
</feature>
<reference evidence="2 3" key="1">
    <citation type="journal article" date="2018" name="Cell">
        <title>The Chara Genome: Secondary Complexity and Implications for Plant Terrestrialization.</title>
        <authorList>
            <person name="Nishiyama T."/>
            <person name="Sakayama H."/>
            <person name="Vries J.D."/>
            <person name="Buschmann H."/>
            <person name="Saint-Marcoux D."/>
            <person name="Ullrich K.K."/>
            <person name="Haas F.B."/>
            <person name="Vanderstraeten L."/>
            <person name="Becker D."/>
            <person name="Lang D."/>
            <person name="Vosolsobe S."/>
            <person name="Rombauts S."/>
            <person name="Wilhelmsson P.K.I."/>
            <person name="Janitza P."/>
            <person name="Kern R."/>
            <person name="Heyl A."/>
            <person name="Rumpler F."/>
            <person name="Villalobos L.I.A.C."/>
            <person name="Clay J.M."/>
            <person name="Skokan R."/>
            <person name="Toyoda A."/>
            <person name="Suzuki Y."/>
            <person name="Kagoshima H."/>
            <person name="Schijlen E."/>
            <person name="Tajeshwar N."/>
            <person name="Catarino B."/>
            <person name="Hetherington A.J."/>
            <person name="Saltykova A."/>
            <person name="Bonnot C."/>
            <person name="Breuninger H."/>
            <person name="Symeonidi A."/>
            <person name="Radhakrishnan G.V."/>
            <person name="Van Nieuwerburgh F."/>
            <person name="Deforce D."/>
            <person name="Chang C."/>
            <person name="Karol K.G."/>
            <person name="Hedrich R."/>
            <person name="Ulvskov P."/>
            <person name="Glockner G."/>
            <person name="Delwiche C.F."/>
            <person name="Petrasek J."/>
            <person name="Van de Peer Y."/>
            <person name="Friml J."/>
            <person name="Beilby M."/>
            <person name="Dolan L."/>
            <person name="Kohara Y."/>
            <person name="Sugano S."/>
            <person name="Fujiyama A."/>
            <person name="Delaux P.-M."/>
            <person name="Quint M."/>
            <person name="TheiBen G."/>
            <person name="Hagemann M."/>
            <person name="Harholt J."/>
            <person name="Dunand C."/>
            <person name="Zachgo S."/>
            <person name="Langdale J."/>
            <person name="Maumus F."/>
            <person name="Straeten D.V.D."/>
            <person name="Gould S.B."/>
            <person name="Rensing S.A."/>
        </authorList>
    </citation>
    <scope>NUCLEOTIDE SEQUENCE [LARGE SCALE GENOMIC DNA]</scope>
    <source>
        <strain evidence="2 3">S276</strain>
    </source>
</reference>
<organism evidence="2 3">
    <name type="scientific">Chara braunii</name>
    <name type="common">Braun's stonewort</name>
    <dbReference type="NCBI Taxonomy" id="69332"/>
    <lineage>
        <taxon>Eukaryota</taxon>
        <taxon>Viridiplantae</taxon>
        <taxon>Streptophyta</taxon>
        <taxon>Charophyceae</taxon>
        <taxon>Charales</taxon>
        <taxon>Characeae</taxon>
        <taxon>Chara</taxon>
    </lineage>
</organism>